<feature type="transmembrane region" description="Helical" evidence="1">
    <location>
        <begin position="98"/>
        <end position="117"/>
    </location>
</feature>
<dbReference type="EMBL" id="JAAVJR010000008">
    <property type="protein sequence ID" value="NJW53826.1"/>
    <property type="molecule type" value="Genomic_DNA"/>
</dbReference>
<feature type="transmembrane region" description="Helical" evidence="1">
    <location>
        <begin position="7"/>
        <end position="26"/>
    </location>
</feature>
<keyword evidence="1" id="KW-1133">Transmembrane helix</keyword>
<reference evidence="2 3" key="1">
    <citation type="submission" date="2020-03" db="EMBL/GenBank/DDBJ databases">
        <title>Salinimicrobium sp. nov, isolated from SCS.</title>
        <authorList>
            <person name="Cao W.R."/>
        </authorList>
    </citation>
    <scope>NUCLEOTIDE SEQUENCE [LARGE SCALE GENOMIC DNA]</scope>
    <source>
        <strain evidence="3">J15B91</strain>
    </source>
</reference>
<proteinExistence type="predicted"/>
<evidence type="ECO:0000313" key="3">
    <source>
        <dbReference type="Proteomes" id="UP000703674"/>
    </source>
</evidence>
<dbReference type="InterPro" id="IPR021257">
    <property type="entry name" value="DUF2809"/>
</dbReference>
<keyword evidence="1" id="KW-0812">Transmembrane</keyword>
<feature type="transmembrane region" description="Helical" evidence="1">
    <location>
        <begin position="32"/>
        <end position="49"/>
    </location>
</feature>
<dbReference type="RefSeq" id="WP_168138933.1">
    <property type="nucleotide sequence ID" value="NZ_JAAVJR010000008.1"/>
</dbReference>
<keyword evidence="1" id="KW-0472">Membrane</keyword>
<protein>
    <submittedName>
        <fullName evidence="2">DUF2809 domain-containing protein</fullName>
    </submittedName>
</protein>
<organism evidence="2 3">
    <name type="scientific">Salinimicrobium oceani</name>
    <dbReference type="NCBI Taxonomy" id="2722702"/>
    <lineage>
        <taxon>Bacteria</taxon>
        <taxon>Pseudomonadati</taxon>
        <taxon>Bacteroidota</taxon>
        <taxon>Flavobacteriia</taxon>
        <taxon>Flavobacteriales</taxon>
        <taxon>Flavobacteriaceae</taxon>
        <taxon>Salinimicrobium</taxon>
    </lineage>
</organism>
<keyword evidence="3" id="KW-1185">Reference proteome</keyword>
<evidence type="ECO:0000256" key="1">
    <source>
        <dbReference type="SAM" id="Phobius"/>
    </source>
</evidence>
<comment type="caution">
    <text evidence="2">The sequence shown here is derived from an EMBL/GenBank/DDBJ whole genome shotgun (WGS) entry which is preliminary data.</text>
</comment>
<evidence type="ECO:0000313" key="2">
    <source>
        <dbReference type="EMBL" id="NJW53826.1"/>
    </source>
</evidence>
<feature type="transmembrane region" description="Helical" evidence="1">
    <location>
        <begin position="61"/>
        <end position="78"/>
    </location>
</feature>
<gene>
    <name evidence="2" type="ORF">HC175_12950</name>
</gene>
<name>A0ABX1D004_9FLAO</name>
<dbReference type="Proteomes" id="UP000703674">
    <property type="component" value="Unassembled WGS sequence"/>
</dbReference>
<sequence>MNLTFNRAYFFTAFILLLLEIFIALYVRDSFFRPYGGDFFALVLLYCLLKSFWKIPFKNAIFGALLFLIFIEWLQYVKVLEFLQIHKNRFLATVLGNYFEWLDIAIYCLAALSIYGFERLRHRETSEVKTPGSL</sequence>
<accession>A0ABX1D004</accession>
<dbReference type="Pfam" id="PF10990">
    <property type="entry name" value="DUF2809"/>
    <property type="match status" value="1"/>
</dbReference>